<dbReference type="PROSITE" id="PS00680">
    <property type="entry name" value="MAP_1"/>
    <property type="match status" value="1"/>
</dbReference>
<dbReference type="EC" id="3.4.11.18" evidence="6 7"/>
<keyword evidence="4 6" id="KW-0479">Metal-binding</keyword>
<keyword evidence="5 6" id="KW-0378">Hydrolase</keyword>
<feature type="binding site" evidence="6">
    <location>
        <position position="246"/>
    </location>
    <ligand>
        <name>a divalent metal cation</name>
        <dbReference type="ChEBI" id="CHEBI:60240"/>
        <label>1</label>
    </ligand>
</feature>
<dbReference type="PRINTS" id="PR00599">
    <property type="entry name" value="MAPEPTIDASE"/>
</dbReference>
<sequence>MFGRERIEYKTVEQVRTMRRAGLVVAEALAQVRLAVRPGVTTDDLDAVAAGVIRDAGATSNFFGYHGFPKTVCTSVNEQVVHGIPGSAVLRAGDVLSVDCGAVVDGWHGDSAVSLVVPAEDGSDVSSAVDRELVAATEEAMWRGIAALRVGAPLGRVGEAVDDFVAQEQDGRWGLVEEYTGHGIGTAMHQPPEVLNYRAQGRSPKVREGLCVAVEPMLTVGSPASRTLADGWTVVTLDGSRAAHAEHSVAVLPDGLFVLTAVDGGAERLGAAGVAVSSLVDV</sequence>
<dbReference type="GO" id="GO:0004239">
    <property type="term" value="F:initiator methionyl aminopeptidase activity"/>
    <property type="evidence" value="ECO:0007669"/>
    <property type="project" value="UniProtKB-EC"/>
</dbReference>
<evidence type="ECO:0000256" key="2">
    <source>
        <dbReference type="ARBA" id="ARBA00022438"/>
    </source>
</evidence>
<evidence type="ECO:0000256" key="5">
    <source>
        <dbReference type="ARBA" id="ARBA00022801"/>
    </source>
</evidence>
<comment type="subunit">
    <text evidence="6">Monomer.</text>
</comment>
<comment type="cofactor">
    <cofactor evidence="6">
        <name>Co(2+)</name>
        <dbReference type="ChEBI" id="CHEBI:48828"/>
    </cofactor>
    <cofactor evidence="6">
        <name>Zn(2+)</name>
        <dbReference type="ChEBI" id="CHEBI:29105"/>
    </cofactor>
    <cofactor evidence="6">
        <name>Mn(2+)</name>
        <dbReference type="ChEBI" id="CHEBI:29035"/>
    </cofactor>
    <cofactor evidence="6">
        <name>Fe(2+)</name>
        <dbReference type="ChEBI" id="CHEBI:29033"/>
    </cofactor>
    <text evidence="6">Binds 2 divalent metal cations per subunit. Has a high-affinity and a low affinity metal-binding site. The true nature of the physiological cofactor is under debate. The enzyme is active with cobalt, zinc, manganese or divalent iron ions. Most likely, methionine aminopeptidases function as mononuclear Fe(2+)-metalloproteases under physiological conditions, and the catalytically relevant metal-binding site has been assigned to the histidine-containing high-affinity site.</text>
</comment>
<evidence type="ECO:0000256" key="6">
    <source>
        <dbReference type="HAMAP-Rule" id="MF_01974"/>
    </source>
</evidence>
<feature type="binding site" evidence="6">
    <location>
        <position position="189"/>
    </location>
    <ligand>
        <name>substrate</name>
    </ligand>
</feature>
<comment type="caution">
    <text evidence="9">The sequence shown here is derived from an EMBL/GenBank/DDBJ whole genome shotgun (WGS) entry which is preliminary data.</text>
</comment>
<feature type="domain" description="Peptidase M24" evidence="8">
    <location>
        <begin position="17"/>
        <end position="251"/>
    </location>
</feature>
<dbReference type="InterPro" id="IPR000994">
    <property type="entry name" value="Pept_M24"/>
</dbReference>
<feature type="binding site" evidence="6">
    <location>
        <position position="215"/>
    </location>
    <ligand>
        <name>a divalent metal cation</name>
        <dbReference type="ChEBI" id="CHEBI:60240"/>
        <label>2</label>
        <note>catalytic</note>
    </ligand>
</feature>
<feature type="binding site" evidence="6">
    <location>
        <position position="182"/>
    </location>
    <ligand>
        <name>a divalent metal cation</name>
        <dbReference type="ChEBI" id="CHEBI:60240"/>
        <label>2</label>
        <note>catalytic</note>
    </ligand>
</feature>
<dbReference type="PANTHER" id="PTHR43330">
    <property type="entry name" value="METHIONINE AMINOPEPTIDASE"/>
    <property type="match status" value="1"/>
</dbReference>
<dbReference type="CDD" id="cd01086">
    <property type="entry name" value="MetAP1"/>
    <property type="match status" value="1"/>
</dbReference>
<comment type="function">
    <text evidence="1 6">Removes the N-terminal methionine from nascent proteins. The N-terminal methionine is often cleaved when the second residue in the primary sequence is small and uncharged (Met-Ala-, Cys, Gly, Pro, Ser, Thr, or Val). Requires deformylation of the N(alpha)-formylated initiator methionine before it can be hydrolyzed.</text>
</comment>
<name>A0ABV7WFE7_9MICO</name>
<feature type="binding site" evidence="6">
    <location>
        <position position="110"/>
    </location>
    <ligand>
        <name>a divalent metal cation</name>
        <dbReference type="ChEBI" id="CHEBI:60240"/>
        <label>2</label>
        <note>catalytic</note>
    </ligand>
</feature>
<keyword evidence="3 6" id="KW-0645">Protease</keyword>
<dbReference type="SUPFAM" id="SSF55920">
    <property type="entry name" value="Creatinase/aminopeptidase"/>
    <property type="match status" value="1"/>
</dbReference>
<gene>
    <name evidence="6 9" type="primary">map</name>
    <name evidence="9" type="ORF">ACFOLH_08875</name>
</gene>
<comment type="catalytic activity">
    <reaction evidence="6 7">
        <text>Release of N-terminal amino acids, preferentially methionine, from peptides and arylamides.</text>
        <dbReference type="EC" id="3.4.11.18"/>
    </reaction>
</comment>
<organism evidence="9 10">
    <name type="scientific">Aquipuribacter hungaricus</name>
    <dbReference type="NCBI Taxonomy" id="545624"/>
    <lineage>
        <taxon>Bacteria</taxon>
        <taxon>Bacillati</taxon>
        <taxon>Actinomycetota</taxon>
        <taxon>Actinomycetes</taxon>
        <taxon>Micrococcales</taxon>
        <taxon>Intrasporangiaceae</taxon>
        <taxon>Aquipuribacter</taxon>
    </lineage>
</organism>
<accession>A0ABV7WFE7</accession>
<dbReference type="Proteomes" id="UP001595685">
    <property type="component" value="Unassembled WGS sequence"/>
</dbReference>
<keyword evidence="10" id="KW-1185">Reference proteome</keyword>
<evidence type="ECO:0000259" key="8">
    <source>
        <dbReference type="Pfam" id="PF00557"/>
    </source>
</evidence>
<feature type="binding site" evidence="6">
    <location>
        <position position="99"/>
    </location>
    <ligand>
        <name>a divalent metal cation</name>
        <dbReference type="ChEBI" id="CHEBI:60240"/>
        <label>1</label>
    </ligand>
</feature>
<evidence type="ECO:0000313" key="9">
    <source>
        <dbReference type="EMBL" id="MFC3688455.1"/>
    </source>
</evidence>
<evidence type="ECO:0000256" key="7">
    <source>
        <dbReference type="RuleBase" id="RU003653"/>
    </source>
</evidence>
<keyword evidence="2 6" id="KW-0031">Aminopeptidase</keyword>
<dbReference type="InterPro" id="IPR036005">
    <property type="entry name" value="Creatinase/aminopeptidase-like"/>
</dbReference>
<feature type="binding site" evidence="6">
    <location>
        <position position="246"/>
    </location>
    <ligand>
        <name>a divalent metal cation</name>
        <dbReference type="ChEBI" id="CHEBI:60240"/>
        <label>2</label>
        <note>catalytic</note>
    </ligand>
</feature>
<dbReference type="PANTHER" id="PTHR43330:SF27">
    <property type="entry name" value="METHIONINE AMINOPEPTIDASE"/>
    <property type="match status" value="1"/>
</dbReference>
<dbReference type="RefSeq" id="WP_340293779.1">
    <property type="nucleotide sequence ID" value="NZ_JBBEOI010000122.1"/>
</dbReference>
<reference evidence="10" key="1">
    <citation type="journal article" date="2019" name="Int. J. Syst. Evol. Microbiol.">
        <title>The Global Catalogue of Microorganisms (GCM) 10K type strain sequencing project: providing services to taxonomists for standard genome sequencing and annotation.</title>
        <authorList>
            <consortium name="The Broad Institute Genomics Platform"/>
            <consortium name="The Broad Institute Genome Sequencing Center for Infectious Disease"/>
            <person name="Wu L."/>
            <person name="Ma J."/>
        </authorList>
    </citation>
    <scope>NUCLEOTIDE SEQUENCE [LARGE SCALE GENOMIC DNA]</scope>
    <source>
        <strain evidence="10">NCAIM B.02333</strain>
    </source>
</reference>
<dbReference type="NCBIfam" id="TIGR00500">
    <property type="entry name" value="met_pdase_I"/>
    <property type="match status" value="1"/>
</dbReference>
<dbReference type="HAMAP" id="MF_01974">
    <property type="entry name" value="MetAP_1"/>
    <property type="match status" value="1"/>
</dbReference>
<evidence type="ECO:0000256" key="1">
    <source>
        <dbReference type="ARBA" id="ARBA00002521"/>
    </source>
</evidence>
<dbReference type="Gene3D" id="3.90.230.10">
    <property type="entry name" value="Creatinase/methionine aminopeptidase superfamily"/>
    <property type="match status" value="1"/>
</dbReference>
<evidence type="ECO:0000256" key="3">
    <source>
        <dbReference type="ARBA" id="ARBA00022670"/>
    </source>
</evidence>
<feature type="binding site" evidence="6">
    <location>
        <position position="110"/>
    </location>
    <ligand>
        <name>a divalent metal cation</name>
        <dbReference type="ChEBI" id="CHEBI:60240"/>
        <label>1</label>
    </ligand>
</feature>
<dbReference type="InterPro" id="IPR001714">
    <property type="entry name" value="Pept_M24_MAP"/>
</dbReference>
<proteinExistence type="inferred from homology"/>
<dbReference type="InterPro" id="IPR002467">
    <property type="entry name" value="Pept_M24A_MAP1"/>
</dbReference>
<feature type="binding site" evidence="6">
    <location>
        <position position="82"/>
    </location>
    <ligand>
        <name>substrate</name>
    </ligand>
</feature>
<comment type="similarity">
    <text evidence="6">Belongs to the peptidase M24A family. Methionine aminopeptidase type 1 subfamily.</text>
</comment>
<evidence type="ECO:0000256" key="4">
    <source>
        <dbReference type="ARBA" id="ARBA00022723"/>
    </source>
</evidence>
<evidence type="ECO:0000313" key="10">
    <source>
        <dbReference type="Proteomes" id="UP001595685"/>
    </source>
</evidence>
<dbReference type="EMBL" id="JBHRWW010000005">
    <property type="protein sequence ID" value="MFC3688455.1"/>
    <property type="molecule type" value="Genomic_DNA"/>
</dbReference>
<dbReference type="Pfam" id="PF00557">
    <property type="entry name" value="Peptidase_M24"/>
    <property type="match status" value="1"/>
</dbReference>
<protein>
    <recommendedName>
        <fullName evidence="6 7">Methionine aminopeptidase</fullName>
        <shortName evidence="6">MAP</shortName>
        <shortName evidence="6">MetAP</shortName>
        <ecNumber evidence="6 7">3.4.11.18</ecNumber>
    </recommendedName>
    <alternativeName>
        <fullName evidence="6">Peptidase M</fullName>
    </alternativeName>
</protein>